<dbReference type="AlphaFoldDB" id="A0A3E0L5S4"/>
<sequence>MYSSYGKRLLDILLAAIALLILSPLMLLTALAIYLEDGASPLFRQQRVGQEGKLFELLKFRSMGVNAAQVPSAQANSLTITRIGQFIRRTNIDELPQLINILRGDMSIVGPRPALPSQTDLCSLRERNGSTGCKPGLTGLAQVNSYDNMPDLKKGEWDGKYASKISFWGDVTIIFRTFGYLTKKPPVY</sequence>
<evidence type="ECO:0000256" key="2">
    <source>
        <dbReference type="SAM" id="Phobius"/>
    </source>
</evidence>
<keyword evidence="2" id="KW-1133">Transmembrane helix</keyword>
<keyword evidence="4" id="KW-0808">Transferase</keyword>
<organism evidence="4 5">
    <name type="scientific">Microcystis flos-aquae TF09</name>
    <dbReference type="NCBI Taxonomy" id="2060473"/>
    <lineage>
        <taxon>Bacteria</taxon>
        <taxon>Bacillati</taxon>
        <taxon>Cyanobacteriota</taxon>
        <taxon>Cyanophyceae</taxon>
        <taxon>Oscillatoriophycideae</taxon>
        <taxon>Chroococcales</taxon>
        <taxon>Microcystaceae</taxon>
        <taxon>Microcystis</taxon>
    </lineage>
</organism>
<dbReference type="PANTHER" id="PTHR30576">
    <property type="entry name" value="COLANIC BIOSYNTHESIS UDP-GLUCOSE LIPID CARRIER TRANSFERASE"/>
    <property type="match status" value="1"/>
</dbReference>
<reference evidence="4 5" key="1">
    <citation type="submission" date="2017-10" db="EMBL/GenBank/DDBJ databases">
        <title>A large-scale comparative metagenomic study reveals the eutrophication-driven functional interactions in six Microcystis-epibionts communities.</title>
        <authorList>
            <person name="Li Q."/>
            <person name="Lin F."/>
        </authorList>
    </citation>
    <scope>NUCLEOTIDE SEQUENCE [LARGE SCALE GENOMIC DNA]</scope>
    <source>
        <strain evidence="4">TF09</strain>
    </source>
</reference>
<dbReference type="InterPro" id="IPR003362">
    <property type="entry name" value="Bact_transf"/>
</dbReference>
<dbReference type="Pfam" id="PF02397">
    <property type="entry name" value="Bac_transf"/>
    <property type="match status" value="1"/>
</dbReference>
<comment type="similarity">
    <text evidence="1">Belongs to the bacterial sugar transferase family.</text>
</comment>
<evidence type="ECO:0000313" key="5">
    <source>
        <dbReference type="Proteomes" id="UP000256873"/>
    </source>
</evidence>
<feature type="domain" description="Bacterial sugar transferase" evidence="3">
    <location>
        <begin position="7"/>
        <end position="180"/>
    </location>
</feature>
<proteinExistence type="inferred from homology"/>
<evidence type="ECO:0000256" key="1">
    <source>
        <dbReference type="ARBA" id="ARBA00006464"/>
    </source>
</evidence>
<dbReference type="Proteomes" id="UP000256873">
    <property type="component" value="Unassembled WGS sequence"/>
</dbReference>
<name>A0A3E0L5S4_9CHRO</name>
<dbReference type="PANTHER" id="PTHR30576:SF10">
    <property type="entry name" value="SLL5057 PROTEIN"/>
    <property type="match status" value="1"/>
</dbReference>
<feature type="transmembrane region" description="Helical" evidence="2">
    <location>
        <begin position="12"/>
        <end position="35"/>
    </location>
</feature>
<gene>
    <name evidence="4" type="ORF">DWQ54_07970</name>
</gene>
<comment type="caution">
    <text evidence="4">The sequence shown here is derived from an EMBL/GenBank/DDBJ whole genome shotgun (WGS) entry which is preliminary data.</text>
</comment>
<protein>
    <submittedName>
        <fullName evidence="4">Sugar transferase</fullName>
    </submittedName>
</protein>
<keyword evidence="2" id="KW-0472">Membrane</keyword>
<evidence type="ECO:0000259" key="3">
    <source>
        <dbReference type="Pfam" id="PF02397"/>
    </source>
</evidence>
<evidence type="ECO:0000313" key="4">
    <source>
        <dbReference type="EMBL" id="REJ42838.1"/>
    </source>
</evidence>
<dbReference type="GO" id="GO:0016780">
    <property type="term" value="F:phosphotransferase activity, for other substituted phosphate groups"/>
    <property type="evidence" value="ECO:0007669"/>
    <property type="project" value="TreeGrafter"/>
</dbReference>
<accession>A0A3E0L5S4</accession>
<dbReference type="EMBL" id="QQWC01000002">
    <property type="protein sequence ID" value="REJ42838.1"/>
    <property type="molecule type" value="Genomic_DNA"/>
</dbReference>
<keyword evidence="2" id="KW-0812">Transmembrane</keyword>